<evidence type="ECO:0000313" key="2">
    <source>
        <dbReference type="Proteomes" id="UP001057702"/>
    </source>
</evidence>
<name>A0ABT1Q5K2_9ACTN</name>
<protein>
    <recommendedName>
        <fullName evidence="3">SnoaL-like domain-containing protein</fullName>
    </recommendedName>
</protein>
<dbReference type="EMBL" id="JANFNG010000062">
    <property type="protein sequence ID" value="MCQ4085198.1"/>
    <property type="molecule type" value="Genomic_DNA"/>
</dbReference>
<sequence length="83" mass="9489">MADWHWEADPDTLLDDLPARARGEAERLSEEITVRESMVFLEGATFTGRNPGVRTVSRGRLLLTYLTDIRGERIVVIQVAWFD</sequence>
<organism evidence="1 2">
    <name type="scientific">Streptomyces humicola</name>
    <dbReference type="NCBI Taxonomy" id="2953240"/>
    <lineage>
        <taxon>Bacteria</taxon>
        <taxon>Bacillati</taxon>
        <taxon>Actinomycetota</taxon>
        <taxon>Actinomycetes</taxon>
        <taxon>Kitasatosporales</taxon>
        <taxon>Streptomycetaceae</taxon>
        <taxon>Streptomyces</taxon>
    </lineage>
</organism>
<proteinExistence type="predicted"/>
<dbReference type="Proteomes" id="UP001057702">
    <property type="component" value="Unassembled WGS sequence"/>
</dbReference>
<evidence type="ECO:0000313" key="1">
    <source>
        <dbReference type="EMBL" id="MCQ4085198.1"/>
    </source>
</evidence>
<dbReference type="RefSeq" id="WP_255924322.1">
    <property type="nucleotide sequence ID" value="NZ_JANFNG010000062.1"/>
</dbReference>
<reference evidence="1" key="1">
    <citation type="submission" date="2022-06" db="EMBL/GenBank/DDBJ databases">
        <title>Draft genome sequence of Streptomyces sp. RB6PN25 isolated from peat swamp forest in Thailand.</title>
        <authorList>
            <person name="Duangmal K."/>
            <person name="Klaysubun C."/>
        </authorList>
    </citation>
    <scope>NUCLEOTIDE SEQUENCE</scope>
    <source>
        <strain evidence="1">RB6PN25</strain>
    </source>
</reference>
<accession>A0ABT1Q5K2</accession>
<gene>
    <name evidence="1" type="ORF">NGB36_32725</name>
</gene>
<keyword evidence="2" id="KW-1185">Reference proteome</keyword>
<comment type="caution">
    <text evidence="1">The sequence shown here is derived from an EMBL/GenBank/DDBJ whole genome shotgun (WGS) entry which is preliminary data.</text>
</comment>
<evidence type="ECO:0008006" key="3">
    <source>
        <dbReference type="Google" id="ProtNLM"/>
    </source>
</evidence>